<dbReference type="Proteomes" id="UP000604046">
    <property type="component" value="Unassembled WGS sequence"/>
</dbReference>
<feature type="region of interest" description="Disordered" evidence="1">
    <location>
        <begin position="1"/>
        <end position="37"/>
    </location>
</feature>
<dbReference type="EMBL" id="CAJNDS010000241">
    <property type="protein sequence ID" value="CAE7032768.1"/>
    <property type="molecule type" value="Genomic_DNA"/>
</dbReference>
<reference evidence="2" key="1">
    <citation type="submission" date="2021-02" db="EMBL/GenBank/DDBJ databases">
        <authorList>
            <person name="Dougan E. K."/>
            <person name="Rhodes N."/>
            <person name="Thang M."/>
            <person name="Chan C."/>
        </authorList>
    </citation>
    <scope>NUCLEOTIDE SEQUENCE</scope>
</reference>
<accession>A0A812IEM4</accession>
<keyword evidence="3" id="KW-1185">Reference proteome</keyword>
<evidence type="ECO:0000313" key="3">
    <source>
        <dbReference type="Proteomes" id="UP000604046"/>
    </source>
</evidence>
<gene>
    <name evidence="2" type="ORF">SNAT2548_LOCUS3929</name>
</gene>
<evidence type="ECO:0000313" key="2">
    <source>
        <dbReference type="EMBL" id="CAE7032768.1"/>
    </source>
</evidence>
<evidence type="ECO:0000256" key="1">
    <source>
        <dbReference type="SAM" id="MobiDB-lite"/>
    </source>
</evidence>
<comment type="caution">
    <text evidence="2">The sequence shown here is derived from an EMBL/GenBank/DDBJ whole genome shotgun (WGS) entry which is preliminary data.</text>
</comment>
<protein>
    <submittedName>
        <fullName evidence="2">Uncharacterized protein</fullName>
    </submittedName>
</protein>
<sequence>MPPRKRPAAAAAPKSPPRKRPAAAASRGARKTSKVNSASNTAAKSFAMAEHWEDWCSFLETGRRRLYCRCEVGYEGIRGETTYYFFAPDKETIARELLKHPDLAAKFVCSEGYPTAAYQRFKARHPGLGNDYRLSGDAFMTALRGEQPADIIEILCEFDGDDDHEGRFVEMTELKYEHFLDRELCVRVACARRRLVTQALRNKGLGVGTCDWVNRFLYPAGAASLLIIPQEMGFKLFHVCRSSGYLSAESRFLFARDKGHAMKRFLISEEEHIRKARSTFLCEHTFLYTEMMNQLKKLGLDSFRDLLDKGDVGSFATLSCSCFRAALRSRSRWRTLESGKPRSGVDAFGVFLFSDFEVSFTLVFNVAIRSILQPGPTEDIYPRRSSAVIR</sequence>
<dbReference type="AlphaFoldDB" id="A0A812IEM4"/>
<organism evidence="2 3">
    <name type="scientific">Symbiodinium natans</name>
    <dbReference type="NCBI Taxonomy" id="878477"/>
    <lineage>
        <taxon>Eukaryota</taxon>
        <taxon>Sar</taxon>
        <taxon>Alveolata</taxon>
        <taxon>Dinophyceae</taxon>
        <taxon>Suessiales</taxon>
        <taxon>Symbiodiniaceae</taxon>
        <taxon>Symbiodinium</taxon>
    </lineage>
</organism>
<name>A0A812IEM4_9DINO</name>
<proteinExistence type="predicted"/>